<sequence>MTQPQNDTAPGRIVVFGATGYAGGLAAEALVARGLHPVLSGRSESRLAALASRLGGLDYQVADVTNPASVRALVGAGDVLVTGVGPFERVGWVAAEAAVHAGAHYVDSTGEVGFVRELHRRHDAHARAAGSVMLPAFGYDYVPGVLAGALALDEAGANAHAVDIGYFATGSLRNGLSQGTRKTVIDGMSLPVAVLHHGALADRRAAADVISFPVRERSRAAILATGTEVLQLPRRYPHVQEIRVFNGWFPELARPMQALSYAATTLSRYALGRRALDIALPRLVGPPGGPDAAERARTRGIAVATARAKSGEVLAQVEVEGPSPYTVTAELMAVAADTLSRGLGRAAGVVGPIDGLGADAFRSACADAGLSRSSNRPTGTRS</sequence>
<evidence type="ECO:0000259" key="1">
    <source>
        <dbReference type="Pfam" id="PF03435"/>
    </source>
</evidence>
<dbReference type="Pfam" id="PF03435">
    <property type="entry name" value="Sacchrp_dh_NADP"/>
    <property type="match status" value="1"/>
</dbReference>
<keyword evidence="3" id="KW-1185">Reference proteome</keyword>
<dbReference type="Gene3D" id="3.40.50.720">
    <property type="entry name" value="NAD(P)-binding Rossmann-like Domain"/>
    <property type="match status" value="1"/>
</dbReference>
<reference evidence="3" key="1">
    <citation type="journal article" date="2019" name="Int. J. Syst. Evol. Microbiol.">
        <title>The Global Catalogue of Microorganisms (GCM) 10K type strain sequencing project: providing services to taxonomists for standard genome sequencing and annotation.</title>
        <authorList>
            <consortium name="The Broad Institute Genomics Platform"/>
            <consortium name="The Broad Institute Genome Sequencing Center for Infectious Disease"/>
            <person name="Wu L."/>
            <person name="Ma J."/>
        </authorList>
    </citation>
    <scope>NUCLEOTIDE SEQUENCE [LARGE SCALE GENOMIC DNA]</scope>
    <source>
        <strain evidence="3">JCM 17688</strain>
    </source>
</reference>
<gene>
    <name evidence="2" type="ORF">GCM10023147_03480</name>
</gene>
<evidence type="ECO:0000313" key="2">
    <source>
        <dbReference type="EMBL" id="GAA4383784.1"/>
    </source>
</evidence>
<dbReference type="EMBL" id="BAABFR010000003">
    <property type="protein sequence ID" value="GAA4383784.1"/>
    <property type="molecule type" value="Genomic_DNA"/>
</dbReference>
<feature type="domain" description="Saccharopine dehydrogenase NADP binding" evidence="1">
    <location>
        <begin position="13"/>
        <end position="132"/>
    </location>
</feature>
<dbReference type="RefSeq" id="WP_344989995.1">
    <property type="nucleotide sequence ID" value="NZ_BAABFR010000003.1"/>
</dbReference>
<name>A0ABP8J2F9_9ACTN</name>
<dbReference type="Proteomes" id="UP001500635">
    <property type="component" value="Unassembled WGS sequence"/>
</dbReference>
<accession>A0ABP8J2F9</accession>
<protein>
    <submittedName>
        <fullName evidence="2">Saccharopine dehydrogenase NADP-binding domain-containing protein</fullName>
    </submittedName>
</protein>
<dbReference type="InterPro" id="IPR005097">
    <property type="entry name" value="Sacchrp_dh_NADP-bd"/>
</dbReference>
<organism evidence="2 3">
    <name type="scientific">Tsukamurella soli</name>
    <dbReference type="NCBI Taxonomy" id="644556"/>
    <lineage>
        <taxon>Bacteria</taxon>
        <taxon>Bacillati</taxon>
        <taxon>Actinomycetota</taxon>
        <taxon>Actinomycetes</taxon>
        <taxon>Mycobacteriales</taxon>
        <taxon>Tsukamurellaceae</taxon>
        <taxon>Tsukamurella</taxon>
    </lineage>
</organism>
<dbReference type="PANTHER" id="PTHR43781">
    <property type="entry name" value="SACCHAROPINE DEHYDROGENASE"/>
    <property type="match status" value="1"/>
</dbReference>
<comment type="caution">
    <text evidence="2">The sequence shown here is derived from an EMBL/GenBank/DDBJ whole genome shotgun (WGS) entry which is preliminary data.</text>
</comment>
<dbReference type="PANTHER" id="PTHR43781:SF1">
    <property type="entry name" value="SACCHAROPINE DEHYDROGENASE"/>
    <property type="match status" value="1"/>
</dbReference>
<dbReference type="InterPro" id="IPR036291">
    <property type="entry name" value="NAD(P)-bd_dom_sf"/>
</dbReference>
<proteinExistence type="predicted"/>
<dbReference type="SUPFAM" id="SSF51735">
    <property type="entry name" value="NAD(P)-binding Rossmann-fold domains"/>
    <property type="match status" value="1"/>
</dbReference>
<evidence type="ECO:0000313" key="3">
    <source>
        <dbReference type="Proteomes" id="UP001500635"/>
    </source>
</evidence>